<name>A0A100W6U9_9MYCO</name>
<sequence length="161" mass="18091">MLTPEQDAQVVDLTLAGRSRAEIAREMRISVNQVDYARRRAHTARFTKFSIERVVELTKQNYSAPQIATILGCTTRHVVRLRAKAGIAKPAPLPLNAEQVVIAERLLDDGASLTEVARTIGRSPRTVQARFRGRGFTHSQIGQYSQLMRAMRRRGLRELIA</sequence>
<organism evidence="1 2">
    <name type="scientific">Mycolicibacterium brisbanense</name>
    <dbReference type="NCBI Taxonomy" id="146020"/>
    <lineage>
        <taxon>Bacteria</taxon>
        <taxon>Bacillati</taxon>
        <taxon>Actinomycetota</taxon>
        <taxon>Actinomycetes</taxon>
        <taxon>Mycobacteriales</taxon>
        <taxon>Mycobacteriaceae</taxon>
        <taxon>Mycolicibacterium</taxon>
    </lineage>
</organism>
<keyword evidence="2" id="KW-1185">Reference proteome</keyword>
<dbReference type="Gene3D" id="1.10.10.10">
    <property type="entry name" value="Winged helix-like DNA-binding domain superfamily/Winged helix DNA-binding domain"/>
    <property type="match status" value="1"/>
</dbReference>
<reference evidence="2" key="1">
    <citation type="journal article" date="2016" name="Genome Announc.">
        <title>Draft Genome Sequences of Five Rapidly Growing Mycobacterium Species, M. thermoresistibile, M. fortuitum subsp. acetamidolyticum, M. canariasense, M. brisbanense, and M. novocastrense.</title>
        <authorList>
            <person name="Katahira K."/>
            <person name="Ogura Y."/>
            <person name="Gotoh Y."/>
            <person name="Hayashi T."/>
        </authorList>
    </citation>
    <scope>NUCLEOTIDE SEQUENCE [LARGE SCALE GENOMIC DNA]</scope>
    <source>
        <strain evidence="2">JCM15654</strain>
    </source>
</reference>
<protein>
    <submittedName>
        <fullName evidence="1">Gp64</fullName>
    </submittedName>
</protein>
<dbReference type="EMBL" id="BCSX01000056">
    <property type="protein sequence ID" value="GAS92653.1"/>
    <property type="molecule type" value="Genomic_DNA"/>
</dbReference>
<comment type="caution">
    <text evidence="1">The sequence shown here is derived from an EMBL/GenBank/DDBJ whole genome shotgun (WGS) entry which is preliminary data.</text>
</comment>
<proteinExistence type="predicted"/>
<dbReference type="InterPro" id="IPR036388">
    <property type="entry name" value="WH-like_DNA-bd_sf"/>
</dbReference>
<accession>A0A100W6U9</accession>
<dbReference type="STRING" id="146020.RMCB_6749"/>
<evidence type="ECO:0000313" key="1">
    <source>
        <dbReference type="EMBL" id="GAS92653.1"/>
    </source>
</evidence>
<dbReference type="Proteomes" id="UP000069620">
    <property type="component" value="Unassembled WGS sequence"/>
</dbReference>
<reference evidence="2" key="2">
    <citation type="submission" date="2016-02" db="EMBL/GenBank/DDBJ databases">
        <title>Draft genome sequence of five rapidly growing Mycobacterium species.</title>
        <authorList>
            <person name="Katahira K."/>
            <person name="Gotou Y."/>
            <person name="Iida K."/>
            <person name="Ogura Y."/>
            <person name="Hayashi T."/>
        </authorList>
    </citation>
    <scope>NUCLEOTIDE SEQUENCE [LARGE SCALE GENOMIC DNA]</scope>
    <source>
        <strain evidence="2">JCM15654</strain>
    </source>
</reference>
<evidence type="ECO:0000313" key="2">
    <source>
        <dbReference type="Proteomes" id="UP000069620"/>
    </source>
</evidence>
<gene>
    <name evidence="1" type="ORF">RMCB_6749</name>
</gene>
<dbReference type="AlphaFoldDB" id="A0A100W6U9"/>